<dbReference type="EMBL" id="CP124755">
    <property type="protein sequence ID" value="WGZ91769.1"/>
    <property type="molecule type" value="Genomic_DNA"/>
</dbReference>
<dbReference type="SUPFAM" id="SSF48452">
    <property type="entry name" value="TPR-like"/>
    <property type="match status" value="1"/>
</dbReference>
<proteinExistence type="predicted"/>
<dbReference type="Pfam" id="PF14559">
    <property type="entry name" value="TPR_19"/>
    <property type="match status" value="1"/>
</dbReference>
<organism evidence="1">
    <name type="scientific">Candidatus Thiocaldithrix dubininis</name>
    <dbReference type="NCBI Taxonomy" id="3080823"/>
    <lineage>
        <taxon>Bacteria</taxon>
        <taxon>Pseudomonadati</taxon>
        <taxon>Pseudomonadota</taxon>
        <taxon>Gammaproteobacteria</taxon>
        <taxon>Thiotrichales</taxon>
        <taxon>Thiotrichaceae</taxon>
        <taxon>Candidatus Thiocaldithrix</taxon>
    </lineage>
</organism>
<evidence type="ECO:0000313" key="1">
    <source>
        <dbReference type="EMBL" id="WGZ91769.1"/>
    </source>
</evidence>
<name>A0AA95KFK0_9GAMM</name>
<dbReference type="Gene3D" id="1.25.40.10">
    <property type="entry name" value="Tetratricopeptide repeat domain"/>
    <property type="match status" value="1"/>
</dbReference>
<gene>
    <name evidence="1" type="ORF">QJT80_04655</name>
</gene>
<reference evidence="1" key="2">
    <citation type="submission" date="2023-04" db="EMBL/GenBank/DDBJ databases">
        <authorList>
            <person name="Beletskiy A.V."/>
            <person name="Mardanov A.V."/>
            <person name="Ravin N.V."/>
        </authorList>
    </citation>
    <scope>NUCLEOTIDE SEQUENCE</scope>
    <source>
        <strain evidence="1">GKL-01</strain>
    </source>
</reference>
<protein>
    <submittedName>
        <fullName evidence="1">Tetratricopeptide repeat protein</fullName>
    </submittedName>
</protein>
<dbReference type="InterPro" id="IPR011990">
    <property type="entry name" value="TPR-like_helical_dom_sf"/>
</dbReference>
<reference evidence="1" key="1">
    <citation type="journal article" date="2023" name="Int. J. Mol. Sci.">
        <title>Metagenomics Revealed a New Genus 'Candidatus Thiocaldithrix dubininis' gen. nov., sp. nov. and a New Species 'Candidatus Thiothrix putei' sp. nov. in the Family Thiotrichaceae, Some Members of Which Have Traits of Both Na+- and H+-Motive Energetics.</title>
        <authorList>
            <person name="Ravin N.V."/>
            <person name="Muntyan M.S."/>
            <person name="Smolyakov D.D."/>
            <person name="Rudenko T.S."/>
            <person name="Beletsky A.V."/>
            <person name="Mardanov A.V."/>
            <person name="Grabovich M.Y."/>
        </authorList>
    </citation>
    <scope>NUCLEOTIDE SEQUENCE</scope>
    <source>
        <strain evidence="1">GKL-01</strain>
    </source>
</reference>
<sequence>MNVSTELLQLLSEVGYLACFRGDTTRSQVIMDGINAVGLEQIPIKMGVAITKIYAGDYETAVEIIRDQVLVQDPNHMSAKCFLGIAYTQQGKVGDAQQLFEDVIARGNEDERNIASAYLNS</sequence>
<dbReference type="KEGG" id="tdu:QJT80_04655"/>
<accession>A0AA95KFK0</accession>
<dbReference type="Proteomes" id="UP001300672">
    <property type="component" value="Chromosome"/>
</dbReference>
<dbReference type="AlphaFoldDB" id="A0AA95KFK0"/>